<comment type="caution">
    <text evidence="1">The sequence shown here is derived from an EMBL/GenBank/DDBJ whole genome shotgun (WGS) entry which is preliminary data.</text>
</comment>
<organism evidence="1 2">
    <name type="scientific">Candidatus Schekmanbacteria bacterium RBG_13_48_7</name>
    <dbReference type="NCBI Taxonomy" id="1817878"/>
    <lineage>
        <taxon>Bacteria</taxon>
        <taxon>Candidatus Schekmaniibacteriota</taxon>
    </lineage>
</organism>
<name>A0A1F7S1Q7_9BACT</name>
<protein>
    <submittedName>
        <fullName evidence="1">Uncharacterized protein</fullName>
    </submittedName>
</protein>
<gene>
    <name evidence="1" type="ORF">A2161_19955</name>
</gene>
<sequence>MKRFIDKGKTQKLIIDKGRKQKLIDQKIIIKTLGVEDTGIKIKTKQNPITLFALRQLILDRLFSTGGRPKLEGASKKRDKISFLNQDRQKLEAIAEYYEKIE</sequence>
<dbReference type="AlphaFoldDB" id="A0A1F7S1Q7"/>
<feature type="non-terminal residue" evidence="1">
    <location>
        <position position="102"/>
    </location>
</feature>
<reference evidence="1 2" key="1">
    <citation type="journal article" date="2016" name="Nat. Commun.">
        <title>Thousands of microbial genomes shed light on interconnected biogeochemical processes in an aquifer system.</title>
        <authorList>
            <person name="Anantharaman K."/>
            <person name="Brown C.T."/>
            <person name="Hug L.A."/>
            <person name="Sharon I."/>
            <person name="Castelle C.J."/>
            <person name="Probst A.J."/>
            <person name="Thomas B.C."/>
            <person name="Singh A."/>
            <person name="Wilkins M.J."/>
            <person name="Karaoz U."/>
            <person name="Brodie E.L."/>
            <person name="Williams K.H."/>
            <person name="Hubbard S.S."/>
            <person name="Banfield J.F."/>
        </authorList>
    </citation>
    <scope>NUCLEOTIDE SEQUENCE [LARGE SCALE GENOMIC DNA]</scope>
</reference>
<evidence type="ECO:0000313" key="2">
    <source>
        <dbReference type="Proteomes" id="UP000179266"/>
    </source>
</evidence>
<dbReference type="EMBL" id="MGDD01000058">
    <property type="protein sequence ID" value="OGL47742.1"/>
    <property type="molecule type" value="Genomic_DNA"/>
</dbReference>
<accession>A0A1F7S1Q7</accession>
<proteinExistence type="predicted"/>
<evidence type="ECO:0000313" key="1">
    <source>
        <dbReference type="EMBL" id="OGL47742.1"/>
    </source>
</evidence>
<dbReference type="Proteomes" id="UP000179266">
    <property type="component" value="Unassembled WGS sequence"/>
</dbReference>